<name>A0A839EG04_9HYPH</name>
<feature type="domain" description="DUF2172" evidence="3">
    <location>
        <begin position="86"/>
        <end position="176"/>
    </location>
</feature>
<keyword evidence="1" id="KW-0862">Zinc</keyword>
<dbReference type="GO" id="GO:0046872">
    <property type="term" value="F:metal ion binding"/>
    <property type="evidence" value="ECO:0007669"/>
    <property type="project" value="UniProtKB-KW"/>
</dbReference>
<dbReference type="InterPro" id="IPR032622">
    <property type="entry name" value="UCP01524_HTH"/>
</dbReference>
<proteinExistence type="predicted"/>
<dbReference type="InterPro" id="IPR032610">
    <property type="entry name" value="DUF2172"/>
</dbReference>
<comment type="caution">
    <text evidence="6">The sequence shown here is derived from an EMBL/GenBank/DDBJ whole genome shotgun (WGS) entry which is preliminary data.</text>
</comment>
<keyword evidence="6" id="KW-0378">Hydrolase</keyword>
<dbReference type="Gene3D" id="3.50.30.90">
    <property type="match status" value="1"/>
</dbReference>
<gene>
    <name evidence="6" type="ORF">FHW16_002619</name>
</gene>
<comment type="cofactor">
    <cofactor evidence="1">
        <name>Zn(2+)</name>
        <dbReference type="ChEBI" id="CHEBI:29105"/>
    </cofactor>
    <text evidence="1">Binds 1 zinc ion per subunit.</text>
</comment>
<feature type="domain" description="UCP01524 winged helix-turn-helix" evidence="4">
    <location>
        <begin position="375"/>
        <end position="450"/>
    </location>
</feature>
<dbReference type="Pfam" id="PF16254">
    <property type="entry name" value="DUF4910"/>
    <property type="match status" value="1"/>
</dbReference>
<keyword evidence="7" id="KW-1185">Reference proteome</keyword>
<sequence length="459" mass="50658">MQSHDNLAPVMSGISPTPHRVGTPADSETDIGTRIHALAARLFPICRSITGDGVRETLGILGQHIDLTQHEIPTGTQVFDWVVPPEWNIRDAYIKDASGRKIINLAESNLHVVSYSNPIHRIMQLSELKAHIHTLPDQPDLIPYRTSYYSEQWGLCMSHNTFLALEDGDYEVLIDAEKTVGHLTYGEYLHKGTSDKEVLLSAHICHPSLANDNCSSLALLTMLGKTMRARNTHYSYRFLFAPGTIGALSWLAENEARVGRIDHGLIVSCVGDGGGPTYKRSRLGNATIDRAMESVLCTGNRQAIMQDFSPYGYDERQYCSPGFNLPVGLFQRSGFGTFPEYHTSADNMTFITPENLALSFRIITEVIDILETNWTPVNLFPKGEPQLGRRGLYASLGGDKSAGQTSMAFLWVLNLADGAHSLLDISLRSGLPYTDIFHAAQLLLAKGLLRNGPNKTAKH</sequence>
<feature type="region of interest" description="Disordered" evidence="2">
    <location>
        <begin position="1"/>
        <end position="27"/>
    </location>
</feature>
<evidence type="ECO:0000259" key="3">
    <source>
        <dbReference type="Pfam" id="PF09940"/>
    </source>
</evidence>
<evidence type="ECO:0000313" key="7">
    <source>
        <dbReference type="Proteomes" id="UP000549052"/>
    </source>
</evidence>
<reference evidence="6 7" key="1">
    <citation type="submission" date="2020-07" db="EMBL/GenBank/DDBJ databases">
        <title>Genomic Encyclopedia of Type Strains, Phase IV (KMG-V): Genome sequencing to study the core and pangenomes of soil and plant-associated prokaryotes.</title>
        <authorList>
            <person name="Whitman W."/>
        </authorList>
    </citation>
    <scope>NUCLEOTIDE SEQUENCE [LARGE SCALE GENOMIC DNA]</scope>
    <source>
        <strain evidence="6 7">AN3</strain>
    </source>
</reference>
<accession>A0A839EG04</accession>
<dbReference type="AlphaFoldDB" id="A0A839EG04"/>
<dbReference type="Proteomes" id="UP000549052">
    <property type="component" value="Unassembled WGS sequence"/>
</dbReference>
<evidence type="ECO:0000256" key="2">
    <source>
        <dbReference type="SAM" id="MobiDB-lite"/>
    </source>
</evidence>
<feature type="binding site" evidence="1">
    <location>
        <position position="206"/>
    </location>
    <ligand>
        <name>Zn(2+)</name>
        <dbReference type="ChEBI" id="CHEBI:29105"/>
    </ligand>
</feature>
<evidence type="ECO:0000259" key="5">
    <source>
        <dbReference type="Pfam" id="PF16254"/>
    </source>
</evidence>
<keyword evidence="6" id="KW-0645">Protease</keyword>
<dbReference type="SUPFAM" id="SSF53187">
    <property type="entry name" value="Zn-dependent exopeptidases"/>
    <property type="match status" value="1"/>
</dbReference>
<evidence type="ECO:0000256" key="1">
    <source>
        <dbReference type="PIRSR" id="PIRSR015244-50"/>
    </source>
</evidence>
<organism evidence="6 7">
    <name type="scientific">Phyllobacterium myrsinacearum</name>
    <dbReference type="NCBI Taxonomy" id="28101"/>
    <lineage>
        <taxon>Bacteria</taxon>
        <taxon>Pseudomonadati</taxon>
        <taxon>Pseudomonadota</taxon>
        <taxon>Alphaproteobacteria</taxon>
        <taxon>Hyphomicrobiales</taxon>
        <taxon>Phyllobacteriaceae</taxon>
        <taxon>Phyllobacterium</taxon>
    </lineage>
</organism>
<dbReference type="InterPro" id="IPR036388">
    <property type="entry name" value="WH-like_DNA-bd_sf"/>
</dbReference>
<dbReference type="InterPro" id="IPR032589">
    <property type="entry name" value="DUF4910"/>
</dbReference>
<dbReference type="Gene3D" id="1.10.10.10">
    <property type="entry name" value="Winged helix-like DNA-binding domain superfamily/Winged helix DNA-binding domain"/>
    <property type="match status" value="1"/>
</dbReference>
<dbReference type="InterPro" id="IPR012353">
    <property type="entry name" value="UCP015244"/>
</dbReference>
<evidence type="ECO:0000259" key="4">
    <source>
        <dbReference type="Pfam" id="PF16221"/>
    </source>
</evidence>
<dbReference type="Gene3D" id="3.40.630.10">
    <property type="entry name" value="Zn peptidases"/>
    <property type="match status" value="1"/>
</dbReference>
<dbReference type="GO" id="GO:0004177">
    <property type="term" value="F:aminopeptidase activity"/>
    <property type="evidence" value="ECO:0007669"/>
    <property type="project" value="UniProtKB-KW"/>
</dbReference>
<keyword evidence="1" id="KW-0479">Metal-binding</keyword>
<feature type="binding site" evidence="1">
    <location>
        <position position="342"/>
    </location>
    <ligand>
        <name>Zn(2+)</name>
        <dbReference type="ChEBI" id="CHEBI:29105"/>
    </ligand>
</feature>
<dbReference type="EMBL" id="JACGXN010000003">
    <property type="protein sequence ID" value="MBA8878901.1"/>
    <property type="molecule type" value="Genomic_DNA"/>
</dbReference>
<keyword evidence="6" id="KW-0031">Aminopeptidase</keyword>
<feature type="binding site" evidence="1">
    <location>
        <position position="212"/>
    </location>
    <ligand>
        <name>Zn(2+)</name>
        <dbReference type="ChEBI" id="CHEBI:29105"/>
    </ligand>
</feature>
<dbReference type="Pfam" id="PF16221">
    <property type="entry name" value="HTH_47"/>
    <property type="match status" value="1"/>
</dbReference>
<dbReference type="Pfam" id="PF09940">
    <property type="entry name" value="DUF2172"/>
    <property type="match status" value="1"/>
</dbReference>
<evidence type="ECO:0000313" key="6">
    <source>
        <dbReference type="EMBL" id="MBA8878901.1"/>
    </source>
</evidence>
<dbReference type="PIRSF" id="PIRSF015244">
    <property type="entry name" value="UCP015244"/>
    <property type="match status" value="1"/>
</dbReference>
<feature type="domain" description="DUF4910" evidence="5">
    <location>
        <begin position="36"/>
        <end position="373"/>
    </location>
</feature>
<protein>
    <submittedName>
        <fullName evidence="6">Aminopeptidase-like protein</fullName>
    </submittedName>
</protein>